<feature type="compositionally biased region" description="Low complexity" evidence="1">
    <location>
        <begin position="203"/>
        <end position="219"/>
    </location>
</feature>
<feature type="region of interest" description="Disordered" evidence="1">
    <location>
        <begin position="166"/>
        <end position="235"/>
    </location>
</feature>
<dbReference type="OrthoDB" id="2422440at2759"/>
<sequence length="243" mass="27864">MEAQNEAGRKREQLGYSLEESRRKAGPQYSSFPFNYLTFKVSHYCLRLLDIERQRMSELSDEVNYRCGCMLRRTHDIPYACEPKGAMESNTNAGLDRINIFWRTLDIGDQVQQHDFVGTDNVSEHHQYFQSLVDKVRVSDPTVVRNVSPIIHSHLYPNEANYLEPEVNTKVRGRPRGSRSTRRDPSSWEYSERDRGRGRDRSSSGLSSSTGCGRSSSSSVHNASPNGRCGNDISKYCHRRRIP</sequence>
<feature type="compositionally biased region" description="Basic residues" evidence="1">
    <location>
        <begin position="171"/>
        <end position="180"/>
    </location>
</feature>
<evidence type="ECO:0000256" key="1">
    <source>
        <dbReference type="SAM" id="MobiDB-lite"/>
    </source>
</evidence>
<comment type="caution">
    <text evidence="2">The sequence shown here is derived from an EMBL/GenBank/DDBJ whole genome shotgun (WGS) entry which is preliminary data.</text>
</comment>
<dbReference type="Gramene" id="OMO52172">
    <property type="protein sequence ID" value="OMO52172"/>
    <property type="gene ID" value="CCACVL1_29327"/>
</dbReference>
<name>A0A1R3G253_COCAP</name>
<accession>A0A1R3G253</accession>
<feature type="region of interest" description="Disordered" evidence="1">
    <location>
        <begin position="1"/>
        <end position="20"/>
    </location>
</feature>
<feature type="compositionally biased region" description="Basic and acidic residues" evidence="1">
    <location>
        <begin position="181"/>
        <end position="202"/>
    </location>
</feature>
<protein>
    <submittedName>
        <fullName evidence="2">Uncharacterized protein</fullName>
    </submittedName>
</protein>
<dbReference type="AlphaFoldDB" id="A0A1R3G253"/>
<proteinExistence type="predicted"/>
<feature type="compositionally biased region" description="Basic and acidic residues" evidence="1">
    <location>
        <begin position="7"/>
        <end position="20"/>
    </location>
</feature>
<dbReference type="EMBL" id="AWWV01015555">
    <property type="protein sequence ID" value="OMO52172.1"/>
    <property type="molecule type" value="Genomic_DNA"/>
</dbReference>
<evidence type="ECO:0000313" key="3">
    <source>
        <dbReference type="Proteomes" id="UP000188268"/>
    </source>
</evidence>
<dbReference type="OMA" id="RINIFWR"/>
<gene>
    <name evidence="2" type="ORF">CCACVL1_29327</name>
</gene>
<keyword evidence="3" id="KW-1185">Reference proteome</keyword>
<organism evidence="2 3">
    <name type="scientific">Corchorus capsularis</name>
    <name type="common">Jute</name>
    <dbReference type="NCBI Taxonomy" id="210143"/>
    <lineage>
        <taxon>Eukaryota</taxon>
        <taxon>Viridiplantae</taxon>
        <taxon>Streptophyta</taxon>
        <taxon>Embryophyta</taxon>
        <taxon>Tracheophyta</taxon>
        <taxon>Spermatophyta</taxon>
        <taxon>Magnoliopsida</taxon>
        <taxon>eudicotyledons</taxon>
        <taxon>Gunneridae</taxon>
        <taxon>Pentapetalae</taxon>
        <taxon>rosids</taxon>
        <taxon>malvids</taxon>
        <taxon>Malvales</taxon>
        <taxon>Malvaceae</taxon>
        <taxon>Grewioideae</taxon>
        <taxon>Apeibeae</taxon>
        <taxon>Corchorus</taxon>
    </lineage>
</organism>
<reference evidence="2 3" key="1">
    <citation type="submission" date="2013-09" db="EMBL/GenBank/DDBJ databases">
        <title>Corchorus capsularis genome sequencing.</title>
        <authorList>
            <person name="Alam M."/>
            <person name="Haque M.S."/>
            <person name="Islam M.S."/>
            <person name="Emdad E.M."/>
            <person name="Islam M.M."/>
            <person name="Ahmed B."/>
            <person name="Halim A."/>
            <person name="Hossen Q.M.M."/>
            <person name="Hossain M.Z."/>
            <person name="Ahmed R."/>
            <person name="Khan M.M."/>
            <person name="Islam R."/>
            <person name="Rashid M.M."/>
            <person name="Khan S.A."/>
            <person name="Rahman M.S."/>
            <person name="Alam M."/>
        </authorList>
    </citation>
    <scope>NUCLEOTIDE SEQUENCE [LARGE SCALE GENOMIC DNA]</scope>
    <source>
        <strain evidence="3">cv. CVL-1</strain>
        <tissue evidence="2">Whole seedling</tissue>
    </source>
</reference>
<dbReference type="Proteomes" id="UP000188268">
    <property type="component" value="Unassembled WGS sequence"/>
</dbReference>
<evidence type="ECO:0000313" key="2">
    <source>
        <dbReference type="EMBL" id="OMO52172.1"/>
    </source>
</evidence>